<keyword evidence="1" id="KW-0732">Signal</keyword>
<keyword evidence="3" id="KW-1185">Reference proteome</keyword>
<name>A0A8J3Q9L6_9ACTN</name>
<comment type="caution">
    <text evidence="2">The sequence shown here is derived from an EMBL/GenBank/DDBJ whole genome shotgun (WGS) entry which is preliminary data.</text>
</comment>
<feature type="chain" id="PRO_5038625853" evidence="1">
    <location>
        <begin position="23"/>
        <end position="197"/>
    </location>
</feature>
<accession>A0A8J3Q9L6</accession>
<gene>
    <name evidence="2" type="ORF">Rhe02_45330</name>
</gene>
<evidence type="ECO:0000256" key="1">
    <source>
        <dbReference type="SAM" id="SignalP"/>
    </source>
</evidence>
<sequence length="197" mass="20682">MLRNIRKSGTAALLSITMAATATVVGILFSAQATAGTAAAPPVPTAAPLVSMQCGAPSVNTFGFQPYLSLVTQFTTVQRTTAYRKCTGPGFPAIHSGYDTRTVNLNDDCVIMLTSTGTANFNIIWNTTQTTTFTANRSATLVGNVFTITFIGQVTAGLFVGRRVKQVFTADATELNQCLAGAGVVPFLISDVVLTIF</sequence>
<dbReference type="EMBL" id="BONY01000027">
    <property type="protein sequence ID" value="GIH06466.1"/>
    <property type="molecule type" value="Genomic_DNA"/>
</dbReference>
<protein>
    <submittedName>
        <fullName evidence="2">Uncharacterized protein</fullName>
    </submittedName>
</protein>
<dbReference type="Proteomes" id="UP000612899">
    <property type="component" value="Unassembled WGS sequence"/>
</dbReference>
<evidence type="ECO:0000313" key="2">
    <source>
        <dbReference type="EMBL" id="GIH06466.1"/>
    </source>
</evidence>
<dbReference type="AlphaFoldDB" id="A0A8J3Q9L6"/>
<proteinExistence type="predicted"/>
<organism evidence="2 3">
    <name type="scientific">Rhizocola hellebori</name>
    <dbReference type="NCBI Taxonomy" id="1392758"/>
    <lineage>
        <taxon>Bacteria</taxon>
        <taxon>Bacillati</taxon>
        <taxon>Actinomycetota</taxon>
        <taxon>Actinomycetes</taxon>
        <taxon>Micromonosporales</taxon>
        <taxon>Micromonosporaceae</taxon>
        <taxon>Rhizocola</taxon>
    </lineage>
</organism>
<dbReference type="RefSeq" id="WP_203910279.1">
    <property type="nucleotide sequence ID" value="NZ_BONY01000027.1"/>
</dbReference>
<reference evidence="2" key="1">
    <citation type="submission" date="2021-01" db="EMBL/GenBank/DDBJ databases">
        <title>Whole genome shotgun sequence of Rhizocola hellebori NBRC 109834.</title>
        <authorList>
            <person name="Komaki H."/>
            <person name="Tamura T."/>
        </authorList>
    </citation>
    <scope>NUCLEOTIDE SEQUENCE</scope>
    <source>
        <strain evidence="2">NBRC 109834</strain>
    </source>
</reference>
<feature type="signal peptide" evidence="1">
    <location>
        <begin position="1"/>
        <end position="22"/>
    </location>
</feature>
<evidence type="ECO:0000313" key="3">
    <source>
        <dbReference type="Proteomes" id="UP000612899"/>
    </source>
</evidence>